<evidence type="ECO:0000313" key="2">
    <source>
        <dbReference type="EMBL" id="KAF8768664.1"/>
    </source>
</evidence>
<protein>
    <submittedName>
        <fullName evidence="2">Uncharacterized protein</fullName>
    </submittedName>
</protein>
<dbReference type="EMBL" id="JACEFO010000500">
    <property type="protein sequence ID" value="KAF8768664.1"/>
    <property type="molecule type" value="Genomic_DNA"/>
</dbReference>
<sequence length="138" mass="15445">METEQNYFSDSDNDEADNQSDDHTSSRSGTAGSSRGRGRKRKDIKSVPPVEESLSEFVSFRKEQAAAKEMVKKQGLEFSVTRCLAVLKDMDDVSDEIKIGATDIFKDALNREIFLGYESGLRGLWLRKEVSKLGDQST</sequence>
<feature type="region of interest" description="Disordered" evidence="1">
    <location>
        <begin position="1"/>
        <end position="50"/>
    </location>
</feature>
<dbReference type="PANTHER" id="PTHR34395">
    <property type="entry name" value="OS11G0427500 PROTEIN"/>
    <property type="match status" value="1"/>
</dbReference>
<keyword evidence="3" id="KW-1185">Reference proteome</keyword>
<name>A0A835KPU3_9POAL</name>
<evidence type="ECO:0000313" key="3">
    <source>
        <dbReference type="Proteomes" id="UP000636709"/>
    </source>
</evidence>
<gene>
    <name evidence="2" type="ORF">HU200_007217</name>
</gene>
<dbReference type="Proteomes" id="UP000636709">
    <property type="component" value="Unassembled WGS sequence"/>
</dbReference>
<comment type="caution">
    <text evidence="2">The sequence shown here is derived from an EMBL/GenBank/DDBJ whole genome shotgun (WGS) entry which is preliminary data.</text>
</comment>
<dbReference type="AlphaFoldDB" id="A0A835KPU3"/>
<feature type="compositionally biased region" description="Polar residues" evidence="1">
    <location>
        <begin position="1"/>
        <end position="10"/>
    </location>
</feature>
<reference evidence="2" key="1">
    <citation type="submission" date="2020-07" db="EMBL/GenBank/DDBJ databases">
        <title>Genome sequence and genetic diversity analysis of an under-domesticated orphan crop, white fonio (Digitaria exilis).</title>
        <authorList>
            <person name="Bennetzen J.L."/>
            <person name="Chen S."/>
            <person name="Ma X."/>
            <person name="Wang X."/>
            <person name="Yssel A.E.J."/>
            <person name="Chaluvadi S.R."/>
            <person name="Johnson M."/>
            <person name="Gangashetty P."/>
            <person name="Hamidou F."/>
            <person name="Sanogo M.D."/>
            <person name="Zwaenepoel A."/>
            <person name="Wallace J."/>
            <person name="Van De Peer Y."/>
            <person name="Van Deynze A."/>
        </authorList>
    </citation>
    <scope>NUCLEOTIDE SEQUENCE</scope>
    <source>
        <tissue evidence="2">Leaves</tissue>
    </source>
</reference>
<dbReference type="PANTHER" id="PTHR34395:SF22">
    <property type="entry name" value="MYB_SANT-LIKE DOMAIN-CONTAINING PROTEIN"/>
    <property type="match status" value="1"/>
</dbReference>
<proteinExistence type="predicted"/>
<dbReference type="OrthoDB" id="694710at2759"/>
<accession>A0A835KPU3</accession>
<evidence type="ECO:0000256" key="1">
    <source>
        <dbReference type="SAM" id="MobiDB-lite"/>
    </source>
</evidence>
<organism evidence="2 3">
    <name type="scientific">Digitaria exilis</name>
    <dbReference type="NCBI Taxonomy" id="1010633"/>
    <lineage>
        <taxon>Eukaryota</taxon>
        <taxon>Viridiplantae</taxon>
        <taxon>Streptophyta</taxon>
        <taxon>Embryophyta</taxon>
        <taxon>Tracheophyta</taxon>
        <taxon>Spermatophyta</taxon>
        <taxon>Magnoliopsida</taxon>
        <taxon>Liliopsida</taxon>
        <taxon>Poales</taxon>
        <taxon>Poaceae</taxon>
        <taxon>PACMAD clade</taxon>
        <taxon>Panicoideae</taxon>
        <taxon>Panicodae</taxon>
        <taxon>Paniceae</taxon>
        <taxon>Anthephorinae</taxon>
        <taxon>Digitaria</taxon>
    </lineage>
</organism>